<keyword evidence="2" id="KW-1185">Reference proteome</keyword>
<reference evidence="1" key="1">
    <citation type="thesis" date="2020" institute="ProQuest LLC" country="789 East Eisenhower Parkway, Ann Arbor, MI, USA">
        <title>Comparative Genomics and Chromosome Evolution.</title>
        <authorList>
            <person name="Mudd A.B."/>
        </authorList>
    </citation>
    <scope>NUCLEOTIDE SEQUENCE</scope>
    <source>
        <strain evidence="1">HN-11 Male</strain>
        <tissue evidence="1">Kidney and liver</tissue>
    </source>
</reference>
<protein>
    <submittedName>
        <fullName evidence="1">Uncharacterized protein</fullName>
    </submittedName>
</protein>
<dbReference type="AlphaFoldDB" id="A0A8J6KI78"/>
<accession>A0A8J6KI78</accession>
<dbReference type="EMBL" id="WNTK01000001">
    <property type="protein sequence ID" value="KAG9492530.1"/>
    <property type="molecule type" value="Genomic_DNA"/>
</dbReference>
<sequence>MPAITLGWNGSSCHSGLRWYDCLIIRLQGGMAGCAGFWRGRPVACCMWLQCIVGMSMAAGCDYSHLNAGRERWGSGGLED</sequence>
<comment type="caution">
    <text evidence="1">The sequence shown here is derived from an EMBL/GenBank/DDBJ whole genome shotgun (WGS) entry which is preliminary data.</text>
</comment>
<dbReference type="Proteomes" id="UP000770717">
    <property type="component" value="Unassembled WGS sequence"/>
</dbReference>
<gene>
    <name evidence="1" type="ORF">GDO78_000820</name>
</gene>
<evidence type="ECO:0000313" key="1">
    <source>
        <dbReference type="EMBL" id="KAG9492530.1"/>
    </source>
</evidence>
<proteinExistence type="predicted"/>
<name>A0A8J6KI78_ELECQ</name>
<organism evidence="1 2">
    <name type="scientific">Eleutherodactylus coqui</name>
    <name type="common">Puerto Rican coqui</name>
    <dbReference type="NCBI Taxonomy" id="57060"/>
    <lineage>
        <taxon>Eukaryota</taxon>
        <taxon>Metazoa</taxon>
        <taxon>Chordata</taxon>
        <taxon>Craniata</taxon>
        <taxon>Vertebrata</taxon>
        <taxon>Euteleostomi</taxon>
        <taxon>Amphibia</taxon>
        <taxon>Batrachia</taxon>
        <taxon>Anura</taxon>
        <taxon>Neobatrachia</taxon>
        <taxon>Hyloidea</taxon>
        <taxon>Eleutherodactylidae</taxon>
        <taxon>Eleutherodactylinae</taxon>
        <taxon>Eleutherodactylus</taxon>
        <taxon>Eleutherodactylus</taxon>
    </lineage>
</organism>
<evidence type="ECO:0000313" key="2">
    <source>
        <dbReference type="Proteomes" id="UP000770717"/>
    </source>
</evidence>